<dbReference type="EMBL" id="CM000584">
    <property type="protein sequence ID" value="EWG52902.1"/>
    <property type="molecule type" value="Genomic_DNA"/>
</dbReference>
<evidence type="ECO:0000256" key="3">
    <source>
        <dbReference type="ARBA" id="ARBA00023242"/>
    </source>
</evidence>
<feature type="compositionally biased region" description="Basic residues" evidence="4">
    <location>
        <begin position="488"/>
        <end position="499"/>
    </location>
</feature>
<feature type="domain" description="Myb-like" evidence="5">
    <location>
        <begin position="700"/>
        <end position="774"/>
    </location>
</feature>
<feature type="compositionally biased region" description="Acidic residues" evidence="4">
    <location>
        <begin position="1125"/>
        <end position="1136"/>
    </location>
</feature>
<dbReference type="RefSeq" id="XP_018759093.1">
    <property type="nucleotide sequence ID" value="XM_018900765.1"/>
</dbReference>
<evidence type="ECO:0000256" key="2">
    <source>
        <dbReference type="ARBA" id="ARBA00023125"/>
    </source>
</evidence>
<feature type="compositionally biased region" description="Basic residues" evidence="4">
    <location>
        <begin position="206"/>
        <end position="219"/>
    </location>
</feature>
<dbReference type="STRING" id="334819.W7N8X7"/>
<comment type="subcellular location">
    <subcellularLocation>
        <location evidence="1">Nucleus</location>
    </subcellularLocation>
</comment>
<dbReference type="AlphaFoldDB" id="W7N8X7"/>
<feature type="region of interest" description="Disordered" evidence="4">
    <location>
        <begin position="1"/>
        <end position="569"/>
    </location>
</feature>
<feature type="compositionally biased region" description="Basic residues" evidence="4">
    <location>
        <begin position="238"/>
        <end position="247"/>
    </location>
</feature>
<feature type="compositionally biased region" description="Basic and acidic residues" evidence="4">
    <location>
        <begin position="87"/>
        <end position="112"/>
    </location>
</feature>
<feature type="compositionally biased region" description="Polar residues" evidence="4">
    <location>
        <begin position="172"/>
        <end position="190"/>
    </location>
</feature>
<dbReference type="eggNOG" id="KOG0051">
    <property type="taxonomic scope" value="Eukaryota"/>
</dbReference>
<evidence type="ECO:0000256" key="1">
    <source>
        <dbReference type="ARBA" id="ARBA00004123"/>
    </source>
</evidence>
<dbReference type="KEGG" id="fvr:FVEG_11488"/>
<dbReference type="InterPro" id="IPR009057">
    <property type="entry name" value="Homeodomain-like_sf"/>
</dbReference>
<sequence length="1142" mass="126709">MSRQREPGGATISRLTTPSVFFRDAPHLLPISPYPTSSTRVLSTRKKLSSRSSSPMSGNGNGSSKWPDFRLASTVLWSLMPGSQSNRPDKQNDEDRDGNEGRKNEQQLKNETQEELPEELMQSLELTQDEVGTGSRPIDEMSGFDNYDGDAQAGPEDDVADQDFGTLEMFDSNATQAPYTSQLDIASQEDQAPEAPMSEDIPSSQSRKHKRDKKGRKQKGINESESPQLPPAAGGSSRKSKKSKKKSTAPVEIPDSLVENNTSTIFPSQPLDNLAADLADEAAAPATQTKRKRNPSDSTDGKQRKKRRSRDEAAEIESQLVEPGTQDDQIEEADTKESQAASFLHTRDAARPAAIYDDVAEDAPQSPSAARLEVRDAQSREGSAAQDEMDIDASVKHTQTQDQENEVSGFSAINGQDNTEHQELEQVARDVWNAHINGQNQPNTQDSSVHPEEMEVPTSAQRPHTSNDVYDVPGSPVQASNPPSASAKRTRSGKAKKAKPTFFEKSPSPEVPEGDLPSPSAMTPMPRKRTKKASNRRKSEANRALSSQDMEVRDDDDLYGNPATGRRNRMAGFTQGRFTDEELGRIAQAVESYRVERNMEQHELNAMIHAPGGTTAGDEHAALWARIFATCPDRHRQKIINITRKKFHNFVARGTWTSEQDAELRDLIEANGTKWSKIAGIINRHPEDLRDRYRNYIICGDSQRKDTWDEEEEGNLTQFVMEAMGAIDELRIIQPTRELLKKPYEELIDWQNISERMGRTRSRLQCITKWRAMNIKTHGKDKLVSHAPDASISFRLEKARRQIAAMPEEERYRMIMAISGSSASIEAKIPWQRLVDKQFRNSWHRPTQMLLWRRLKQSVPESEQKTVRDSAQYLLNLYAQTGELPNVEDSLFDDAEEMEFVNSIPTTHASHNNASAHGQNHMSAKFVNEADEEETEQPHGEYGVPDENINPDLPIAPMEDFDPAPMASMDPVAAVADLAPMGDTEMVDPALSAEHAEPEQPEEPVDAPMKEEPVPVAKPASTPVFDEPAPPKATRVAKRTGMGKAKAPKPPRKSAARSTPVRATPSRRSARRAAPSQDPIEDDGEVQAGAPAEDNSEVDEAQTRKRKTPSRFRSAGVPEVSAAADDSDSVMDDMEDLPARVM</sequence>
<keyword evidence="8" id="KW-1185">Reference proteome</keyword>
<dbReference type="InterPro" id="IPR051651">
    <property type="entry name" value="DMTF1_DNA-bind_reg"/>
</dbReference>
<evidence type="ECO:0000259" key="6">
    <source>
        <dbReference type="PROSITE" id="PS51294"/>
    </source>
</evidence>
<feature type="compositionally biased region" description="Polar residues" evidence="4">
    <location>
        <begin position="436"/>
        <end position="448"/>
    </location>
</feature>
<protein>
    <submittedName>
        <fullName evidence="7">Uncharacterized protein</fullName>
    </submittedName>
</protein>
<keyword evidence="2" id="KW-0238">DNA-binding</keyword>
<dbReference type="SUPFAM" id="SSF46689">
    <property type="entry name" value="Homeodomain-like"/>
    <property type="match status" value="1"/>
</dbReference>
<dbReference type="InterPro" id="IPR001005">
    <property type="entry name" value="SANT/Myb"/>
</dbReference>
<proteinExistence type="predicted"/>
<feature type="domain" description="HTH myb-type" evidence="6">
    <location>
        <begin position="648"/>
        <end position="701"/>
    </location>
</feature>
<dbReference type="Pfam" id="PF13921">
    <property type="entry name" value="Myb_DNA-bind_6"/>
    <property type="match status" value="1"/>
</dbReference>
<evidence type="ECO:0000313" key="8">
    <source>
        <dbReference type="Proteomes" id="UP000009096"/>
    </source>
</evidence>
<dbReference type="InterPro" id="IPR017930">
    <property type="entry name" value="Myb_dom"/>
</dbReference>
<organism evidence="7 8">
    <name type="scientific">Gibberella moniliformis (strain M3125 / FGSC 7600)</name>
    <name type="common">Maize ear and stalk rot fungus</name>
    <name type="synonym">Fusarium verticillioides</name>
    <dbReference type="NCBI Taxonomy" id="334819"/>
    <lineage>
        <taxon>Eukaryota</taxon>
        <taxon>Fungi</taxon>
        <taxon>Dikarya</taxon>
        <taxon>Ascomycota</taxon>
        <taxon>Pezizomycotina</taxon>
        <taxon>Sordariomycetes</taxon>
        <taxon>Hypocreomycetidae</taxon>
        <taxon>Hypocreales</taxon>
        <taxon>Nectriaceae</taxon>
        <taxon>Fusarium</taxon>
        <taxon>Fusarium fujikuroi species complex</taxon>
    </lineage>
</organism>
<dbReference type="OrthoDB" id="39591at2759"/>
<dbReference type="EMBL" id="DS022258">
    <property type="protein sequence ID" value="EWG52902.1"/>
    <property type="molecule type" value="Genomic_DNA"/>
</dbReference>
<dbReference type="GeneID" id="30069000"/>
<dbReference type="GO" id="GO:0000976">
    <property type="term" value="F:transcription cis-regulatory region binding"/>
    <property type="evidence" value="ECO:0007669"/>
    <property type="project" value="TreeGrafter"/>
</dbReference>
<feature type="compositionally biased region" description="Basic residues" evidence="4">
    <location>
        <begin position="1046"/>
        <end position="1055"/>
    </location>
</feature>
<keyword evidence="3" id="KW-0539">Nucleus</keyword>
<gene>
    <name evidence="7" type="ORF">FVEG_11488</name>
</gene>
<dbReference type="CDD" id="cd00167">
    <property type="entry name" value="SANT"/>
    <property type="match status" value="2"/>
</dbReference>
<reference evidence="7 8" key="1">
    <citation type="journal article" date="2010" name="Nature">
        <title>Comparative genomics reveals mobile pathogenicity chromosomes in Fusarium.</title>
        <authorList>
            <person name="Ma L.J."/>
            <person name="van der Does H.C."/>
            <person name="Borkovich K.A."/>
            <person name="Coleman J.J."/>
            <person name="Daboussi M.J."/>
            <person name="Di Pietro A."/>
            <person name="Dufresne M."/>
            <person name="Freitag M."/>
            <person name="Grabherr M."/>
            <person name="Henrissat B."/>
            <person name="Houterman P.M."/>
            <person name="Kang S."/>
            <person name="Shim W.B."/>
            <person name="Woloshuk C."/>
            <person name="Xie X."/>
            <person name="Xu J.R."/>
            <person name="Antoniw J."/>
            <person name="Baker S.E."/>
            <person name="Bluhm B.H."/>
            <person name="Breakspear A."/>
            <person name="Brown D.W."/>
            <person name="Butchko R.A."/>
            <person name="Chapman S."/>
            <person name="Coulson R."/>
            <person name="Coutinho P.M."/>
            <person name="Danchin E.G."/>
            <person name="Diener A."/>
            <person name="Gale L.R."/>
            <person name="Gardiner D.M."/>
            <person name="Goff S."/>
            <person name="Hammond-Kosack K.E."/>
            <person name="Hilburn K."/>
            <person name="Hua-Van A."/>
            <person name="Jonkers W."/>
            <person name="Kazan K."/>
            <person name="Kodira C.D."/>
            <person name="Koehrsen M."/>
            <person name="Kumar L."/>
            <person name="Lee Y.H."/>
            <person name="Li L."/>
            <person name="Manners J.M."/>
            <person name="Miranda-Saavedra D."/>
            <person name="Mukherjee M."/>
            <person name="Park G."/>
            <person name="Park J."/>
            <person name="Park S.Y."/>
            <person name="Proctor R.H."/>
            <person name="Regev A."/>
            <person name="Ruiz-Roldan M.C."/>
            <person name="Sain D."/>
            <person name="Sakthikumar S."/>
            <person name="Sykes S."/>
            <person name="Schwartz D.C."/>
            <person name="Turgeon B.G."/>
            <person name="Wapinski I."/>
            <person name="Yoder O."/>
            <person name="Young S."/>
            <person name="Zeng Q."/>
            <person name="Zhou S."/>
            <person name="Galagan J."/>
            <person name="Cuomo C.A."/>
            <person name="Kistler H.C."/>
            <person name="Rep M."/>
        </authorList>
    </citation>
    <scope>NUCLEOTIDE SEQUENCE [LARGE SCALE GENOMIC DNA]</scope>
    <source>
        <strain evidence="8">M3125 / FGSC 7600</strain>
    </source>
</reference>
<feature type="compositionally biased region" description="Basic and acidic residues" evidence="4">
    <location>
        <begin position="418"/>
        <end position="428"/>
    </location>
</feature>
<dbReference type="PROSITE" id="PS51294">
    <property type="entry name" value="HTH_MYB"/>
    <property type="match status" value="1"/>
</dbReference>
<evidence type="ECO:0000313" key="7">
    <source>
        <dbReference type="EMBL" id="EWG52902.1"/>
    </source>
</evidence>
<dbReference type="Proteomes" id="UP000009096">
    <property type="component" value="Chromosome 7"/>
</dbReference>
<accession>W7N8X7</accession>
<feature type="compositionally biased region" description="Low complexity" evidence="4">
    <location>
        <begin position="50"/>
        <end position="65"/>
    </location>
</feature>
<feature type="domain" description="Myb-like" evidence="5">
    <location>
        <begin position="648"/>
        <end position="697"/>
    </location>
</feature>
<feature type="compositionally biased region" description="Low complexity" evidence="4">
    <location>
        <begin position="1056"/>
        <end position="1076"/>
    </location>
</feature>
<feature type="compositionally biased region" description="Polar residues" evidence="4">
    <location>
        <begin position="458"/>
        <end position="468"/>
    </location>
</feature>
<dbReference type="GO" id="GO:0005634">
    <property type="term" value="C:nucleus"/>
    <property type="evidence" value="ECO:0007669"/>
    <property type="project" value="UniProtKB-SubCell"/>
</dbReference>
<feature type="compositionally biased region" description="Basic residues" evidence="4">
    <location>
        <begin position="526"/>
        <end position="536"/>
    </location>
</feature>
<feature type="region of interest" description="Disordered" evidence="4">
    <location>
        <begin position="929"/>
        <end position="967"/>
    </location>
</feature>
<dbReference type="PANTHER" id="PTHR46380:SF2">
    <property type="entry name" value="CYCLIN-D-BINDING MYB-LIKE TRANSCRIPTION FACTOR 1"/>
    <property type="match status" value="1"/>
</dbReference>
<feature type="compositionally biased region" description="Polar residues" evidence="4">
    <location>
        <begin position="396"/>
        <end position="417"/>
    </location>
</feature>
<dbReference type="Gene3D" id="1.10.10.60">
    <property type="entry name" value="Homeodomain-like"/>
    <property type="match status" value="2"/>
</dbReference>
<feature type="compositionally biased region" description="Low complexity" evidence="4">
    <location>
        <begin position="271"/>
        <end position="286"/>
    </location>
</feature>
<dbReference type="PANTHER" id="PTHR46380">
    <property type="entry name" value="CYCLIN-D-BINDING MYB-LIKE TRANSCRIPTION FACTOR 1"/>
    <property type="match status" value="1"/>
</dbReference>
<dbReference type="PROSITE" id="PS50090">
    <property type="entry name" value="MYB_LIKE"/>
    <property type="match status" value="2"/>
</dbReference>
<dbReference type="SMART" id="SM00717">
    <property type="entry name" value="SANT"/>
    <property type="match status" value="2"/>
</dbReference>
<evidence type="ECO:0000256" key="4">
    <source>
        <dbReference type="SAM" id="MobiDB-lite"/>
    </source>
</evidence>
<name>W7N8X7_GIBM7</name>
<feature type="region of interest" description="Disordered" evidence="4">
    <location>
        <begin position="992"/>
        <end position="1142"/>
    </location>
</feature>
<evidence type="ECO:0000259" key="5">
    <source>
        <dbReference type="PROSITE" id="PS50090"/>
    </source>
</evidence>
<dbReference type="GO" id="GO:0003700">
    <property type="term" value="F:DNA-binding transcription factor activity"/>
    <property type="evidence" value="ECO:0007669"/>
    <property type="project" value="TreeGrafter"/>
</dbReference>
<dbReference type="VEuPathDB" id="FungiDB:FVEG_11488"/>
<feature type="compositionally biased region" description="Polar residues" evidence="4">
    <location>
        <begin position="258"/>
        <end position="267"/>
    </location>
</feature>